<feature type="transmembrane region" description="Helical" evidence="17">
    <location>
        <begin position="39"/>
        <end position="64"/>
    </location>
</feature>
<dbReference type="CDD" id="cd16461">
    <property type="entry name" value="RING-H2_EL5-like"/>
    <property type="match status" value="1"/>
</dbReference>
<dbReference type="AlphaFoldDB" id="A0A3S3M734"/>
<reference evidence="20 21" key="1">
    <citation type="journal article" date="2019" name="Nat. Plants">
        <title>Stout camphor tree genome fills gaps in understanding of flowering plant genome evolution.</title>
        <authorList>
            <person name="Chaw S.M."/>
            <person name="Liu Y.C."/>
            <person name="Wu Y.W."/>
            <person name="Wang H.Y."/>
            <person name="Lin C.I."/>
            <person name="Wu C.S."/>
            <person name="Ke H.M."/>
            <person name="Chang L.Y."/>
            <person name="Hsu C.Y."/>
            <person name="Yang H.T."/>
            <person name="Sudianto E."/>
            <person name="Hsu M.H."/>
            <person name="Wu K.P."/>
            <person name="Wang L.N."/>
            <person name="Leebens-Mack J.H."/>
            <person name="Tsai I.J."/>
        </authorList>
    </citation>
    <scope>NUCLEOTIDE SEQUENCE [LARGE SCALE GENOMIC DNA]</scope>
    <source>
        <strain evidence="21">cv. Chaw 1501</strain>
        <tissue evidence="20">Young leaves</tissue>
    </source>
</reference>
<feature type="domain" description="RING-type" evidence="19">
    <location>
        <begin position="122"/>
        <end position="164"/>
    </location>
</feature>
<keyword evidence="6 17" id="KW-0812">Transmembrane</keyword>
<evidence type="ECO:0000313" key="20">
    <source>
        <dbReference type="EMBL" id="RWR78287.1"/>
    </source>
</evidence>
<keyword evidence="11" id="KW-0862">Zinc</keyword>
<protein>
    <recommendedName>
        <fullName evidence="4">RING-type E3 ubiquitin transferase</fullName>
        <ecNumber evidence="4">2.3.2.27</ecNumber>
    </recommendedName>
</protein>
<evidence type="ECO:0000256" key="2">
    <source>
        <dbReference type="ARBA" id="ARBA00004167"/>
    </source>
</evidence>
<dbReference type="SMART" id="SM00184">
    <property type="entry name" value="RING"/>
    <property type="match status" value="1"/>
</dbReference>
<evidence type="ECO:0000256" key="7">
    <source>
        <dbReference type="ARBA" id="ARBA00022723"/>
    </source>
</evidence>
<keyword evidence="5" id="KW-0808">Transferase</keyword>
<organism evidence="20 21">
    <name type="scientific">Cinnamomum micranthum f. kanehirae</name>
    <dbReference type="NCBI Taxonomy" id="337451"/>
    <lineage>
        <taxon>Eukaryota</taxon>
        <taxon>Viridiplantae</taxon>
        <taxon>Streptophyta</taxon>
        <taxon>Embryophyta</taxon>
        <taxon>Tracheophyta</taxon>
        <taxon>Spermatophyta</taxon>
        <taxon>Magnoliopsida</taxon>
        <taxon>Magnoliidae</taxon>
        <taxon>Laurales</taxon>
        <taxon>Lauraceae</taxon>
        <taxon>Cinnamomum</taxon>
    </lineage>
</organism>
<evidence type="ECO:0000256" key="3">
    <source>
        <dbReference type="ARBA" id="ARBA00004906"/>
    </source>
</evidence>
<evidence type="ECO:0000256" key="14">
    <source>
        <dbReference type="ARBA" id="ARBA00024209"/>
    </source>
</evidence>
<comment type="catalytic activity">
    <reaction evidence="1">
        <text>S-ubiquitinyl-[E2 ubiquitin-conjugating enzyme]-L-cysteine + [acceptor protein]-L-lysine = [E2 ubiquitin-conjugating enzyme]-L-cysteine + N(6)-ubiquitinyl-[acceptor protein]-L-lysine.</text>
        <dbReference type="EC" id="2.3.2.27"/>
    </reaction>
</comment>
<dbReference type="Proteomes" id="UP000283530">
    <property type="component" value="Unassembled WGS sequence"/>
</dbReference>
<dbReference type="EMBL" id="QPKB01000002">
    <property type="protein sequence ID" value="RWR78287.1"/>
    <property type="molecule type" value="Genomic_DNA"/>
</dbReference>
<dbReference type="Pfam" id="PF13639">
    <property type="entry name" value="zf-RING_2"/>
    <property type="match status" value="1"/>
</dbReference>
<sequence>MDVSLLHFFLFFFIIIFFNHVGAQTNQLQDGSPNMTNSFQPSIAVVIGILSILFSLTFLLLMYAKFCHSTHSNIFNHDPDLLNHQGLPRSRSRFSGIDKTVIESLPFFRFSSLKGSRQGLECAVCLSKFEDSEVLRLLPKCKHAFHIDCVDRWLESHASCPLCRQKLDADDLTIFTYSNSLRQNPSDLRDDPNLEIFIHRETDRESSSRFSSFRLLAGDKSKKDEPLIPDGGDDRQFLDKFKHRIIVSDVVFNRRWSDVTSSDLMLLNSEMLNAVSSKRFSFSSPERNKIERLNRNLSTNEENQEMLKIREEMEKKRSLENKISKINRSGSASGINQYPSSSDAAAAVTTLQSEKRSMSEITNLSRFAEFGSRKYRGRDIGNGAKEEKMMRLWLPIARRTVQWFAGRERRSQFLPERPVSHV</sequence>
<keyword evidence="21" id="KW-1185">Reference proteome</keyword>
<evidence type="ECO:0000256" key="10">
    <source>
        <dbReference type="ARBA" id="ARBA00022786"/>
    </source>
</evidence>
<evidence type="ECO:0000256" key="16">
    <source>
        <dbReference type="SAM" id="Coils"/>
    </source>
</evidence>
<evidence type="ECO:0000256" key="13">
    <source>
        <dbReference type="ARBA" id="ARBA00023136"/>
    </source>
</evidence>
<comment type="pathway">
    <text evidence="3">Protein modification; protein ubiquitination.</text>
</comment>
<keyword evidence="7" id="KW-0479">Metal-binding</keyword>
<evidence type="ECO:0000256" key="15">
    <source>
        <dbReference type="PROSITE-ProRule" id="PRU00175"/>
    </source>
</evidence>
<accession>A0A3S3M734</accession>
<evidence type="ECO:0000313" key="21">
    <source>
        <dbReference type="Proteomes" id="UP000283530"/>
    </source>
</evidence>
<comment type="caution">
    <text evidence="20">The sequence shown here is derived from an EMBL/GenBank/DDBJ whole genome shotgun (WGS) entry which is preliminary data.</text>
</comment>
<evidence type="ECO:0000256" key="1">
    <source>
        <dbReference type="ARBA" id="ARBA00000900"/>
    </source>
</evidence>
<dbReference type="InterPro" id="IPR001841">
    <property type="entry name" value="Znf_RING"/>
</dbReference>
<dbReference type="InterPro" id="IPR013083">
    <property type="entry name" value="Znf_RING/FYVE/PHD"/>
</dbReference>
<keyword evidence="16" id="KW-0175">Coiled coil</keyword>
<evidence type="ECO:0000256" key="18">
    <source>
        <dbReference type="SAM" id="SignalP"/>
    </source>
</evidence>
<keyword evidence="10" id="KW-0833">Ubl conjugation pathway</keyword>
<evidence type="ECO:0000256" key="9">
    <source>
        <dbReference type="ARBA" id="ARBA00022771"/>
    </source>
</evidence>
<evidence type="ECO:0000259" key="19">
    <source>
        <dbReference type="PROSITE" id="PS50089"/>
    </source>
</evidence>
<dbReference type="STRING" id="337451.A0A3S3M734"/>
<evidence type="ECO:0000256" key="6">
    <source>
        <dbReference type="ARBA" id="ARBA00022692"/>
    </source>
</evidence>
<keyword evidence="9 15" id="KW-0863">Zinc-finger</keyword>
<dbReference type="PANTHER" id="PTHR46539">
    <property type="entry name" value="E3 UBIQUITIN-PROTEIN LIGASE ATL42"/>
    <property type="match status" value="1"/>
</dbReference>
<evidence type="ECO:0000256" key="17">
    <source>
        <dbReference type="SAM" id="Phobius"/>
    </source>
</evidence>
<name>A0A3S3M734_9MAGN</name>
<keyword evidence="8 18" id="KW-0732">Signal</keyword>
<evidence type="ECO:0000256" key="4">
    <source>
        <dbReference type="ARBA" id="ARBA00012483"/>
    </source>
</evidence>
<dbReference type="PROSITE" id="PS50089">
    <property type="entry name" value="ZF_RING_2"/>
    <property type="match status" value="1"/>
</dbReference>
<proteinExistence type="inferred from homology"/>
<evidence type="ECO:0000256" key="5">
    <source>
        <dbReference type="ARBA" id="ARBA00022679"/>
    </source>
</evidence>
<feature type="chain" id="PRO_5018601524" description="RING-type E3 ubiquitin transferase" evidence="18">
    <location>
        <begin position="24"/>
        <end position="422"/>
    </location>
</feature>
<evidence type="ECO:0000256" key="8">
    <source>
        <dbReference type="ARBA" id="ARBA00022729"/>
    </source>
</evidence>
<evidence type="ECO:0000256" key="12">
    <source>
        <dbReference type="ARBA" id="ARBA00022989"/>
    </source>
</evidence>
<dbReference type="PANTHER" id="PTHR46539:SF1">
    <property type="entry name" value="E3 UBIQUITIN-PROTEIN LIGASE ATL42"/>
    <property type="match status" value="1"/>
</dbReference>
<dbReference type="GO" id="GO:0061630">
    <property type="term" value="F:ubiquitin protein ligase activity"/>
    <property type="evidence" value="ECO:0007669"/>
    <property type="project" value="UniProtKB-EC"/>
</dbReference>
<feature type="coiled-coil region" evidence="16">
    <location>
        <begin position="290"/>
        <end position="329"/>
    </location>
</feature>
<comment type="similarity">
    <text evidence="14">Belongs to the RING-type zinc finger family. ATL subfamily.</text>
</comment>
<dbReference type="EC" id="2.3.2.27" evidence="4"/>
<keyword evidence="12 17" id="KW-1133">Transmembrane helix</keyword>
<feature type="signal peptide" evidence="18">
    <location>
        <begin position="1"/>
        <end position="23"/>
    </location>
</feature>
<dbReference type="OrthoDB" id="8062037at2759"/>
<dbReference type="Gene3D" id="3.30.40.10">
    <property type="entry name" value="Zinc/RING finger domain, C3HC4 (zinc finger)"/>
    <property type="match status" value="1"/>
</dbReference>
<keyword evidence="13 17" id="KW-0472">Membrane</keyword>
<dbReference type="FunFam" id="3.30.40.10:FF:000285">
    <property type="entry name" value="RING-H2 finger protein ATL43"/>
    <property type="match status" value="1"/>
</dbReference>
<gene>
    <name evidence="20" type="ORF">CKAN_00681300</name>
</gene>
<comment type="subcellular location">
    <subcellularLocation>
        <location evidence="2">Membrane</location>
        <topology evidence="2">Single-pass membrane protein</topology>
    </subcellularLocation>
</comment>
<dbReference type="GO" id="GO:0016020">
    <property type="term" value="C:membrane"/>
    <property type="evidence" value="ECO:0007669"/>
    <property type="project" value="UniProtKB-SubCell"/>
</dbReference>
<dbReference type="GO" id="GO:0008270">
    <property type="term" value="F:zinc ion binding"/>
    <property type="evidence" value="ECO:0007669"/>
    <property type="project" value="UniProtKB-KW"/>
</dbReference>
<evidence type="ECO:0000256" key="11">
    <source>
        <dbReference type="ARBA" id="ARBA00022833"/>
    </source>
</evidence>
<dbReference type="SUPFAM" id="SSF57850">
    <property type="entry name" value="RING/U-box"/>
    <property type="match status" value="1"/>
</dbReference>